<dbReference type="Gene3D" id="3.40.630.30">
    <property type="match status" value="1"/>
</dbReference>
<accession>A0AA41XCX8</accession>
<dbReference type="RefSeq" id="WP_259526322.1">
    <property type="nucleotide sequence ID" value="NZ_JANLCK010000003.1"/>
</dbReference>
<dbReference type="InterPro" id="IPR050832">
    <property type="entry name" value="Bact_Acetyltransf"/>
</dbReference>
<comment type="caution">
    <text evidence="4">The sequence shown here is derived from an EMBL/GenBank/DDBJ whole genome shotgun (WGS) entry which is preliminary data.</text>
</comment>
<dbReference type="InterPro" id="IPR000182">
    <property type="entry name" value="GNAT_dom"/>
</dbReference>
<evidence type="ECO:0000313" key="5">
    <source>
        <dbReference type="Proteomes" id="UP001165587"/>
    </source>
</evidence>
<dbReference type="PROSITE" id="PS51186">
    <property type="entry name" value="GNAT"/>
    <property type="match status" value="1"/>
</dbReference>
<proteinExistence type="predicted"/>
<evidence type="ECO:0000256" key="1">
    <source>
        <dbReference type="ARBA" id="ARBA00022679"/>
    </source>
</evidence>
<protein>
    <submittedName>
        <fullName evidence="4">GNAT family N-acetyltransferase</fullName>
    </submittedName>
</protein>
<reference evidence="4" key="1">
    <citation type="submission" date="2022-08" db="EMBL/GenBank/DDBJ databases">
        <authorList>
            <person name="Deng Y."/>
            <person name="Han X.-F."/>
            <person name="Zhang Y.-Q."/>
        </authorList>
    </citation>
    <scope>NUCLEOTIDE SEQUENCE</scope>
    <source>
        <strain evidence="4">CPCC 203407</strain>
    </source>
</reference>
<dbReference type="PANTHER" id="PTHR43877">
    <property type="entry name" value="AMINOALKYLPHOSPHONATE N-ACETYLTRANSFERASE-RELATED-RELATED"/>
    <property type="match status" value="1"/>
</dbReference>
<dbReference type="InterPro" id="IPR016181">
    <property type="entry name" value="Acyl_CoA_acyltransferase"/>
</dbReference>
<dbReference type="Proteomes" id="UP001165587">
    <property type="component" value="Unassembled WGS sequence"/>
</dbReference>
<dbReference type="EMBL" id="JANLCK010000003">
    <property type="protein sequence ID" value="MCS5725747.1"/>
    <property type="molecule type" value="Genomic_DNA"/>
</dbReference>
<evidence type="ECO:0000259" key="3">
    <source>
        <dbReference type="PROSITE" id="PS51186"/>
    </source>
</evidence>
<keyword evidence="2" id="KW-0012">Acyltransferase</keyword>
<sequence>MSVRVVDDAGGFQDAARLLVDFNAEYGDPAPEAGWLAGHLGRLVASGDTSVLLVAGGGSARGVAVLRFRISTWSADTEAYLAEFSVQPGHRGRGIGTAFLEGVIEHARGRGATYLDLNTSEDDEAARHVYEKRGFDCHEGRGSGPRALYYELELA</sequence>
<feature type="domain" description="N-acetyltransferase" evidence="3">
    <location>
        <begin position="1"/>
        <end position="155"/>
    </location>
</feature>
<keyword evidence="1" id="KW-0808">Transferase</keyword>
<evidence type="ECO:0000313" key="4">
    <source>
        <dbReference type="EMBL" id="MCS5725747.1"/>
    </source>
</evidence>
<dbReference type="Pfam" id="PF00583">
    <property type="entry name" value="Acetyltransf_1"/>
    <property type="match status" value="1"/>
</dbReference>
<organism evidence="4 5">
    <name type="scientific">Herbiconiux oxytropis</name>
    <dbReference type="NCBI Taxonomy" id="2970915"/>
    <lineage>
        <taxon>Bacteria</taxon>
        <taxon>Bacillati</taxon>
        <taxon>Actinomycetota</taxon>
        <taxon>Actinomycetes</taxon>
        <taxon>Micrococcales</taxon>
        <taxon>Microbacteriaceae</taxon>
        <taxon>Herbiconiux</taxon>
    </lineage>
</organism>
<dbReference type="AlphaFoldDB" id="A0AA41XCX8"/>
<keyword evidence="5" id="KW-1185">Reference proteome</keyword>
<evidence type="ECO:0000256" key="2">
    <source>
        <dbReference type="ARBA" id="ARBA00023315"/>
    </source>
</evidence>
<name>A0AA41XCX8_9MICO</name>
<dbReference type="SUPFAM" id="SSF55729">
    <property type="entry name" value="Acyl-CoA N-acyltransferases (Nat)"/>
    <property type="match status" value="1"/>
</dbReference>
<dbReference type="GO" id="GO:0016747">
    <property type="term" value="F:acyltransferase activity, transferring groups other than amino-acyl groups"/>
    <property type="evidence" value="ECO:0007669"/>
    <property type="project" value="InterPro"/>
</dbReference>
<dbReference type="CDD" id="cd04301">
    <property type="entry name" value="NAT_SF"/>
    <property type="match status" value="1"/>
</dbReference>
<gene>
    <name evidence="4" type="ORF">N1028_07535</name>
</gene>